<comment type="caution">
    <text evidence="8">The sequence shown here is derived from an EMBL/GenBank/DDBJ whole genome shotgun (WGS) entry which is preliminary data.</text>
</comment>
<keyword evidence="2 6" id="KW-0812">Transmembrane</keyword>
<feature type="region of interest" description="Disordered" evidence="5">
    <location>
        <begin position="357"/>
        <end position="376"/>
    </location>
</feature>
<dbReference type="PANTHER" id="PTHR37422:SF13">
    <property type="entry name" value="LIPOPOLYSACCHARIDE BIOSYNTHESIS PROTEIN PA4999-RELATED"/>
    <property type="match status" value="1"/>
</dbReference>
<dbReference type="InterPro" id="IPR007016">
    <property type="entry name" value="O-antigen_ligase-rel_domated"/>
</dbReference>
<accession>A0ABT1KWD6</accession>
<dbReference type="Pfam" id="PF04932">
    <property type="entry name" value="Wzy_C"/>
    <property type="match status" value="1"/>
</dbReference>
<evidence type="ECO:0000256" key="5">
    <source>
        <dbReference type="SAM" id="MobiDB-lite"/>
    </source>
</evidence>
<evidence type="ECO:0000313" key="9">
    <source>
        <dbReference type="Proteomes" id="UP001204524"/>
    </source>
</evidence>
<organism evidence="8 9">
    <name type="scientific">Nocardioides pinisoli</name>
    <dbReference type="NCBI Taxonomy" id="2950279"/>
    <lineage>
        <taxon>Bacteria</taxon>
        <taxon>Bacillati</taxon>
        <taxon>Actinomycetota</taxon>
        <taxon>Actinomycetes</taxon>
        <taxon>Propionibacteriales</taxon>
        <taxon>Nocardioidaceae</taxon>
        <taxon>Nocardioides</taxon>
    </lineage>
</organism>
<evidence type="ECO:0000259" key="7">
    <source>
        <dbReference type="Pfam" id="PF04932"/>
    </source>
</evidence>
<keyword evidence="8" id="KW-0436">Ligase</keyword>
<keyword evidence="3 6" id="KW-1133">Transmembrane helix</keyword>
<evidence type="ECO:0000256" key="6">
    <source>
        <dbReference type="SAM" id="Phobius"/>
    </source>
</evidence>
<reference evidence="8 9" key="1">
    <citation type="submission" date="2022-06" db="EMBL/GenBank/DDBJ databases">
        <authorList>
            <person name="So Y."/>
        </authorList>
    </citation>
    <scope>NUCLEOTIDE SEQUENCE [LARGE SCALE GENOMIC DNA]</scope>
    <source>
        <strain evidence="8 9">STR3</strain>
    </source>
</reference>
<feature type="transmembrane region" description="Helical" evidence="6">
    <location>
        <begin position="112"/>
        <end position="135"/>
    </location>
</feature>
<feature type="transmembrane region" description="Helical" evidence="6">
    <location>
        <begin position="50"/>
        <end position="73"/>
    </location>
</feature>
<sequence>MIAGLVAASLLAIVWSLDAEQAVIVGARLVMFVGGLLVVWRALDERVNALSIVADASLLWVALQSVLTVAFRLDPSVEAAFYASPAMVPLLGSTGLALTGEAANNVIDPEKAGGLIVNGNAASLLLGISAVSLLAANAVGPRIRFRLVGLTAFAAVFFTGSKTGAVLAVIVPLVVVALRRAARSRSGRRELVVLAPFAAIAAILLPTVLQRVFPVFSTKSEFSFDTRMRLWGAALDLFRENPILGLGFGGWKPAMERLIGRSDWPPHNVVISAWADAGLVAAALTVAFIAITLGLGLRRLMLVPESPGDLTARCWAWSGMLWVFSHGMGDNTSVYGEPRSLMLAATLFCVSLWPSSMPSPPVPSRRSALTQEHLPA</sequence>
<feature type="transmembrane region" description="Helical" evidence="6">
    <location>
        <begin position="271"/>
        <end position="298"/>
    </location>
</feature>
<keyword evidence="9" id="KW-1185">Reference proteome</keyword>
<dbReference type="Proteomes" id="UP001204524">
    <property type="component" value="Unassembled WGS sequence"/>
</dbReference>
<dbReference type="InterPro" id="IPR051533">
    <property type="entry name" value="WaaL-like"/>
</dbReference>
<evidence type="ECO:0000256" key="1">
    <source>
        <dbReference type="ARBA" id="ARBA00004141"/>
    </source>
</evidence>
<evidence type="ECO:0000256" key="4">
    <source>
        <dbReference type="ARBA" id="ARBA00023136"/>
    </source>
</evidence>
<proteinExistence type="predicted"/>
<evidence type="ECO:0000313" key="8">
    <source>
        <dbReference type="EMBL" id="MCP3420921.1"/>
    </source>
</evidence>
<dbReference type="GO" id="GO:0016874">
    <property type="term" value="F:ligase activity"/>
    <property type="evidence" value="ECO:0007669"/>
    <property type="project" value="UniProtKB-KW"/>
</dbReference>
<dbReference type="EMBL" id="JANARS010000001">
    <property type="protein sequence ID" value="MCP3420921.1"/>
    <property type="molecule type" value="Genomic_DNA"/>
</dbReference>
<feature type="transmembrane region" description="Helical" evidence="6">
    <location>
        <begin position="79"/>
        <end position="100"/>
    </location>
</feature>
<dbReference type="PANTHER" id="PTHR37422">
    <property type="entry name" value="TEICHURONIC ACID BIOSYNTHESIS PROTEIN TUAE"/>
    <property type="match status" value="1"/>
</dbReference>
<keyword evidence="4 6" id="KW-0472">Membrane</keyword>
<name>A0ABT1KWD6_9ACTN</name>
<feature type="transmembrane region" description="Helical" evidence="6">
    <location>
        <begin position="190"/>
        <end position="209"/>
    </location>
</feature>
<protein>
    <submittedName>
        <fullName evidence="8">O-antigen ligase family protein</fullName>
    </submittedName>
</protein>
<feature type="domain" description="O-antigen ligase-related" evidence="7">
    <location>
        <begin position="149"/>
        <end position="285"/>
    </location>
</feature>
<gene>
    <name evidence="8" type="ORF">NCI01_03855</name>
</gene>
<comment type="subcellular location">
    <subcellularLocation>
        <location evidence="1">Membrane</location>
        <topology evidence="1">Multi-pass membrane protein</topology>
    </subcellularLocation>
</comment>
<dbReference type="RefSeq" id="WP_254180139.1">
    <property type="nucleotide sequence ID" value="NZ_JANARS010000001.1"/>
</dbReference>
<feature type="transmembrane region" description="Helical" evidence="6">
    <location>
        <begin position="26"/>
        <end position="43"/>
    </location>
</feature>
<evidence type="ECO:0000256" key="2">
    <source>
        <dbReference type="ARBA" id="ARBA00022692"/>
    </source>
</evidence>
<feature type="transmembrane region" description="Helical" evidence="6">
    <location>
        <begin position="147"/>
        <end position="178"/>
    </location>
</feature>
<evidence type="ECO:0000256" key="3">
    <source>
        <dbReference type="ARBA" id="ARBA00022989"/>
    </source>
</evidence>